<accession>A0A2W4WEC1</accession>
<dbReference type="SUPFAM" id="SSF52540">
    <property type="entry name" value="P-loop containing nucleoside triphosphate hydrolases"/>
    <property type="match status" value="1"/>
</dbReference>
<organism evidence="5 6">
    <name type="scientific">Leptolyngbya foveolarum</name>
    <dbReference type="NCBI Taxonomy" id="47253"/>
    <lineage>
        <taxon>Bacteria</taxon>
        <taxon>Bacillati</taxon>
        <taxon>Cyanobacteriota</taxon>
        <taxon>Cyanophyceae</taxon>
        <taxon>Leptolyngbyales</taxon>
        <taxon>Leptolyngbyaceae</taxon>
        <taxon>Leptolyngbya group</taxon>
        <taxon>Leptolyngbya</taxon>
    </lineage>
</organism>
<sequence>MGEVVEDQAICRRIIGLTGGIATGKSTVSDYLASRYGLPVLDADVFSREAVAKGSAILGQVGDRYGPDSLLPDGNLNRAYLSKIIFNNPDERQWVEQQIHPYVRARFSVETNALPLDQTLVYSIPLLFEANLTHLVSETWVVACGLEQQIERLMRRNQLTASEAQIRIDAQMSLEEKCKRADYVLDNAQSKAVLFSQVDQLIAVF</sequence>
<keyword evidence="3" id="KW-0808">Transferase</keyword>
<dbReference type="PROSITE" id="PS51219">
    <property type="entry name" value="DPCK"/>
    <property type="match status" value="1"/>
</dbReference>
<keyword evidence="1 3" id="KW-0547">Nucleotide-binding</keyword>
<dbReference type="Gene3D" id="3.40.50.300">
    <property type="entry name" value="P-loop containing nucleotide triphosphate hydrolases"/>
    <property type="match status" value="1"/>
</dbReference>
<keyword evidence="2 3" id="KW-0067">ATP-binding</keyword>
<dbReference type="EC" id="2.7.1.24" evidence="3 4"/>
<dbReference type="InterPro" id="IPR001977">
    <property type="entry name" value="Depp_CoAkinase"/>
</dbReference>
<dbReference type="GO" id="GO:0004140">
    <property type="term" value="F:dephospho-CoA kinase activity"/>
    <property type="evidence" value="ECO:0007669"/>
    <property type="project" value="UniProtKB-UniRule"/>
</dbReference>
<comment type="similarity">
    <text evidence="3">Belongs to the CoaE family.</text>
</comment>
<dbReference type="InterPro" id="IPR027417">
    <property type="entry name" value="P-loop_NTPase"/>
</dbReference>
<reference evidence="6" key="1">
    <citation type="submission" date="2018-04" db="EMBL/GenBank/DDBJ databases">
        <authorList>
            <person name="Cornet L."/>
        </authorList>
    </citation>
    <scope>NUCLEOTIDE SEQUENCE [LARGE SCALE GENOMIC DNA]</scope>
</reference>
<comment type="function">
    <text evidence="3">Catalyzes the phosphorylation of the 3'-hydroxyl group of dephosphocoenzyme A to form coenzyme A.</text>
</comment>
<evidence type="ECO:0000256" key="2">
    <source>
        <dbReference type="ARBA" id="ARBA00022840"/>
    </source>
</evidence>
<dbReference type="EMBL" id="QBMC01000009">
    <property type="protein sequence ID" value="PZO22511.1"/>
    <property type="molecule type" value="Genomic_DNA"/>
</dbReference>
<dbReference type="Pfam" id="PF01121">
    <property type="entry name" value="CoaE"/>
    <property type="match status" value="1"/>
</dbReference>
<dbReference type="AlphaFoldDB" id="A0A2W4WEC1"/>
<dbReference type="PANTHER" id="PTHR10695:SF46">
    <property type="entry name" value="BIFUNCTIONAL COENZYME A SYNTHASE-RELATED"/>
    <property type="match status" value="1"/>
</dbReference>
<evidence type="ECO:0000313" key="5">
    <source>
        <dbReference type="EMBL" id="PZO22511.1"/>
    </source>
</evidence>
<keyword evidence="3 5" id="KW-0418">Kinase</keyword>
<reference evidence="5 6" key="2">
    <citation type="submission" date="2018-06" db="EMBL/GenBank/DDBJ databases">
        <title>Metagenomic assembly of (sub)arctic Cyanobacteria and their associated microbiome from non-axenic cultures.</title>
        <authorList>
            <person name="Baurain D."/>
        </authorList>
    </citation>
    <scope>NUCLEOTIDE SEQUENCE [LARGE SCALE GENOMIC DNA]</scope>
    <source>
        <strain evidence="5">ULC129bin1</strain>
    </source>
</reference>
<dbReference type="UniPathway" id="UPA00241">
    <property type="reaction ID" value="UER00356"/>
</dbReference>
<dbReference type="GO" id="GO:0015937">
    <property type="term" value="P:coenzyme A biosynthetic process"/>
    <property type="evidence" value="ECO:0007669"/>
    <property type="project" value="UniProtKB-UniRule"/>
</dbReference>
<dbReference type="HAMAP" id="MF_00376">
    <property type="entry name" value="Dephospho_CoA_kinase"/>
    <property type="match status" value="1"/>
</dbReference>
<protein>
    <recommendedName>
        <fullName evidence="3 4">Dephospho-CoA kinase</fullName>
        <ecNumber evidence="3 4">2.7.1.24</ecNumber>
    </recommendedName>
    <alternativeName>
        <fullName evidence="3">Dephosphocoenzyme A kinase</fullName>
    </alternativeName>
</protein>
<keyword evidence="3" id="KW-0173">Coenzyme A biosynthesis</keyword>
<keyword evidence="3" id="KW-0963">Cytoplasm</keyword>
<dbReference type="PANTHER" id="PTHR10695">
    <property type="entry name" value="DEPHOSPHO-COA KINASE-RELATED"/>
    <property type="match status" value="1"/>
</dbReference>
<comment type="pathway">
    <text evidence="3">Cofactor biosynthesis; coenzyme A biosynthesis; CoA from (R)-pantothenate: step 5/5.</text>
</comment>
<evidence type="ECO:0000313" key="6">
    <source>
        <dbReference type="Proteomes" id="UP000249354"/>
    </source>
</evidence>
<evidence type="ECO:0000256" key="4">
    <source>
        <dbReference type="NCBIfam" id="TIGR00152"/>
    </source>
</evidence>
<dbReference type="GO" id="GO:0005524">
    <property type="term" value="F:ATP binding"/>
    <property type="evidence" value="ECO:0007669"/>
    <property type="project" value="UniProtKB-UniRule"/>
</dbReference>
<comment type="catalytic activity">
    <reaction evidence="3">
        <text>3'-dephospho-CoA + ATP = ADP + CoA + H(+)</text>
        <dbReference type="Rhea" id="RHEA:18245"/>
        <dbReference type="ChEBI" id="CHEBI:15378"/>
        <dbReference type="ChEBI" id="CHEBI:30616"/>
        <dbReference type="ChEBI" id="CHEBI:57287"/>
        <dbReference type="ChEBI" id="CHEBI:57328"/>
        <dbReference type="ChEBI" id="CHEBI:456216"/>
        <dbReference type="EC" id="2.7.1.24"/>
    </reaction>
</comment>
<evidence type="ECO:0000256" key="1">
    <source>
        <dbReference type="ARBA" id="ARBA00022741"/>
    </source>
</evidence>
<proteinExistence type="inferred from homology"/>
<feature type="binding site" evidence="3">
    <location>
        <begin position="22"/>
        <end position="27"/>
    </location>
    <ligand>
        <name>ATP</name>
        <dbReference type="ChEBI" id="CHEBI:30616"/>
    </ligand>
</feature>
<dbReference type="Proteomes" id="UP000249354">
    <property type="component" value="Unassembled WGS sequence"/>
</dbReference>
<name>A0A2W4WEC1_9CYAN</name>
<evidence type="ECO:0000256" key="3">
    <source>
        <dbReference type="HAMAP-Rule" id="MF_00376"/>
    </source>
</evidence>
<gene>
    <name evidence="3" type="primary">coaE</name>
    <name evidence="5" type="ORF">DCF25_02595</name>
</gene>
<comment type="caution">
    <text evidence="5">The sequence shown here is derived from an EMBL/GenBank/DDBJ whole genome shotgun (WGS) entry which is preliminary data.</text>
</comment>
<comment type="subcellular location">
    <subcellularLocation>
        <location evidence="3">Cytoplasm</location>
    </subcellularLocation>
</comment>
<dbReference type="NCBIfam" id="TIGR00152">
    <property type="entry name" value="dephospho-CoA kinase"/>
    <property type="match status" value="1"/>
</dbReference>
<dbReference type="GO" id="GO:0005737">
    <property type="term" value="C:cytoplasm"/>
    <property type="evidence" value="ECO:0007669"/>
    <property type="project" value="UniProtKB-SubCell"/>
</dbReference>
<dbReference type="CDD" id="cd02022">
    <property type="entry name" value="DPCK"/>
    <property type="match status" value="1"/>
</dbReference>